<dbReference type="OrthoDB" id="9777460at2"/>
<keyword evidence="4 8" id="KW-0547">Nucleotide-binding</keyword>
<dbReference type="Pfam" id="PF01636">
    <property type="entry name" value="APH"/>
    <property type="match status" value="1"/>
</dbReference>
<dbReference type="HAMAP" id="MF_00301">
    <property type="entry name" value="Homoser_kinase_2"/>
    <property type="match status" value="1"/>
</dbReference>
<dbReference type="InterPro" id="IPR005280">
    <property type="entry name" value="Homoserine_kinase_II"/>
</dbReference>
<dbReference type="InterPro" id="IPR011009">
    <property type="entry name" value="Kinase-like_dom_sf"/>
</dbReference>
<comment type="pathway">
    <text evidence="8">Amino-acid biosynthesis; L-threonine biosynthesis; L-threonine from L-aspartate: step 4/5.</text>
</comment>
<dbReference type="PANTHER" id="PTHR21064">
    <property type="entry name" value="AMINOGLYCOSIDE PHOSPHOTRANSFERASE DOMAIN-CONTAINING PROTEIN-RELATED"/>
    <property type="match status" value="1"/>
</dbReference>
<dbReference type="GO" id="GO:0009088">
    <property type="term" value="P:threonine biosynthetic process"/>
    <property type="evidence" value="ECO:0007669"/>
    <property type="project" value="UniProtKB-UniRule"/>
</dbReference>
<dbReference type="InterPro" id="IPR050249">
    <property type="entry name" value="Pseudomonas-type_ThrB"/>
</dbReference>
<evidence type="ECO:0000256" key="1">
    <source>
        <dbReference type="ARBA" id="ARBA00022605"/>
    </source>
</evidence>
<evidence type="ECO:0000256" key="6">
    <source>
        <dbReference type="ARBA" id="ARBA00022840"/>
    </source>
</evidence>
<organism evidence="11 12">
    <name type="scientific">Bartonella tribocorum</name>
    <dbReference type="NCBI Taxonomy" id="85701"/>
    <lineage>
        <taxon>Bacteria</taxon>
        <taxon>Pseudomonadati</taxon>
        <taxon>Pseudomonadota</taxon>
        <taxon>Alphaproteobacteria</taxon>
        <taxon>Hyphomicrobiales</taxon>
        <taxon>Bartonellaceae</taxon>
        <taxon>Bartonella</taxon>
    </lineage>
</organism>
<reference evidence="11 12" key="1">
    <citation type="submission" date="2017-06" db="EMBL/GenBank/DDBJ databases">
        <title>Draft genome of Bartonella tribocorum strain L103, isolated from a rodent in Laos.</title>
        <authorList>
            <person name="Hadjadj L."/>
            <person name="Jiyipong T."/>
            <person name="Morand S."/>
            <person name="Diene S.M."/>
            <person name="Rolain J.-M."/>
        </authorList>
    </citation>
    <scope>NUCLEOTIDE SEQUENCE [LARGE SCALE GENOMIC DNA]</scope>
    <source>
        <strain evidence="11 12">L103</strain>
    </source>
</reference>
<comment type="caution">
    <text evidence="11">The sequence shown here is derived from an EMBL/GenBank/DDBJ whole genome shotgun (WGS) entry which is preliminary data.</text>
</comment>
<evidence type="ECO:0000256" key="3">
    <source>
        <dbReference type="ARBA" id="ARBA00022697"/>
    </source>
</evidence>
<dbReference type="CDD" id="cd05153">
    <property type="entry name" value="HomoserineK_II"/>
    <property type="match status" value="1"/>
</dbReference>
<keyword evidence="5 8" id="KW-0418">Kinase</keyword>
<dbReference type="PANTHER" id="PTHR21064:SF6">
    <property type="entry name" value="AMINOGLYCOSIDE PHOSPHOTRANSFERASE DOMAIN-CONTAINING PROTEIN"/>
    <property type="match status" value="1"/>
</dbReference>
<evidence type="ECO:0000256" key="2">
    <source>
        <dbReference type="ARBA" id="ARBA00022679"/>
    </source>
</evidence>
<dbReference type="NCBIfam" id="NF003558">
    <property type="entry name" value="PRK05231.1"/>
    <property type="match status" value="1"/>
</dbReference>
<evidence type="ECO:0000313" key="12">
    <source>
        <dbReference type="Proteomes" id="UP000229839"/>
    </source>
</evidence>
<dbReference type="GO" id="GO:0005524">
    <property type="term" value="F:ATP binding"/>
    <property type="evidence" value="ECO:0007669"/>
    <property type="project" value="UniProtKB-KW"/>
</dbReference>
<evidence type="ECO:0000256" key="8">
    <source>
        <dbReference type="HAMAP-Rule" id="MF_00301"/>
    </source>
</evidence>
<sequence length="319" mass="37023">MAVYTDIHPNDLKAFLTRYAIGSLLSYQGIEEGIENSNFMLETTQGRFILTLYEKRISKDDLPFFCRLMQHLGQRGIPCPQPVIQNDGLMIGELAGRPAAIITFLEGEWIRRPDIGHCGEVGMGLAQLHLAGQDFTLSRKNTLSIMDWQVLWQRCQITEDALLKEFGQKIESELAFLQENWPFNLPTGIIHADLFNDNVFFVNHRLSGMIDFYFACNDFFSYDLAICLNAWCFELDHSYNLIKARKLLENYQKIRPLIPLELDKIVLLTRGASLRFLLTRLYDWFNTPPNSFVIKKDPWEYWHKLCFFSKVNSLSELGF</sequence>
<dbReference type="InterPro" id="IPR002575">
    <property type="entry name" value="Aminoglycoside_PTrfase"/>
</dbReference>
<evidence type="ECO:0000259" key="10">
    <source>
        <dbReference type="Pfam" id="PF01636"/>
    </source>
</evidence>
<proteinExistence type="inferred from homology"/>
<feature type="domain" description="Aminoglycoside phosphotransferase" evidence="10">
    <location>
        <begin position="27"/>
        <end position="257"/>
    </location>
</feature>
<dbReference type="EMBL" id="NJGE01000005">
    <property type="protein sequence ID" value="PIT69417.1"/>
    <property type="molecule type" value="Genomic_DNA"/>
</dbReference>
<dbReference type="NCBIfam" id="TIGR00938">
    <property type="entry name" value="thrB_alt"/>
    <property type="match status" value="1"/>
</dbReference>
<name>A0A2M6UTH4_9HYPH</name>
<evidence type="ECO:0000256" key="4">
    <source>
        <dbReference type="ARBA" id="ARBA00022741"/>
    </source>
</evidence>
<gene>
    <name evidence="8" type="primary">thrB</name>
    <name evidence="11" type="ORF">CER18_03080</name>
</gene>
<keyword evidence="2 8" id="KW-0808">Transferase</keyword>
<evidence type="ECO:0000256" key="7">
    <source>
        <dbReference type="ARBA" id="ARBA00038240"/>
    </source>
</evidence>
<evidence type="ECO:0000256" key="9">
    <source>
        <dbReference type="NCBIfam" id="TIGR00938"/>
    </source>
</evidence>
<protein>
    <recommendedName>
        <fullName evidence="8 9">Homoserine kinase</fullName>
        <shortName evidence="8">HK</shortName>
        <shortName evidence="8">HSK</shortName>
        <ecNumber evidence="8 9">2.7.1.39</ecNumber>
    </recommendedName>
</protein>
<dbReference type="UniPathway" id="UPA00050">
    <property type="reaction ID" value="UER00064"/>
</dbReference>
<evidence type="ECO:0000313" key="11">
    <source>
        <dbReference type="EMBL" id="PIT69417.1"/>
    </source>
</evidence>
<dbReference type="STRING" id="85701.BM1374166_00613"/>
<keyword evidence="3 8" id="KW-0791">Threonine biosynthesis</keyword>
<dbReference type="SUPFAM" id="SSF56112">
    <property type="entry name" value="Protein kinase-like (PK-like)"/>
    <property type="match status" value="1"/>
</dbReference>
<dbReference type="Proteomes" id="UP000229839">
    <property type="component" value="Unassembled WGS sequence"/>
</dbReference>
<dbReference type="EC" id="2.7.1.39" evidence="8 9"/>
<dbReference type="AlphaFoldDB" id="A0A2M6UTH4"/>
<keyword evidence="1 8" id="KW-0028">Amino-acid biosynthesis</keyword>
<dbReference type="GO" id="GO:0004413">
    <property type="term" value="F:homoserine kinase activity"/>
    <property type="evidence" value="ECO:0007669"/>
    <property type="project" value="UniProtKB-UniRule"/>
</dbReference>
<keyword evidence="6 8" id="KW-0067">ATP-binding</keyword>
<comment type="catalytic activity">
    <reaction evidence="8">
        <text>L-homoserine + ATP = O-phospho-L-homoserine + ADP + H(+)</text>
        <dbReference type="Rhea" id="RHEA:13985"/>
        <dbReference type="ChEBI" id="CHEBI:15378"/>
        <dbReference type="ChEBI" id="CHEBI:30616"/>
        <dbReference type="ChEBI" id="CHEBI:57476"/>
        <dbReference type="ChEBI" id="CHEBI:57590"/>
        <dbReference type="ChEBI" id="CHEBI:456216"/>
        <dbReference type="EC" id="2.7.1.39"/>
    </reaction>
</comment>
<accession>A0A2M6UTH4</accession>
<comment type="similarity">
    <text evidence="7 8">Belongs to the pseudomonas-type ThrB family.</text>
</comment>
<evidence type="ECO:0000256" key="5">
    <source>
        <dbReference type="ARBA" id="ARBA00022777"/>
    </source>
</evidence>
<dbReference type="Gene3D" id="3.90.1200.10">
    <property type="match status" value="1"/>
</dbReference>
<dbReference type="Gene3D" id="3.30.200.20">
    <property type="entry name" value="Phosphorylase Kinase, domain 1"/>
    <property type="match status" value="1"/>
</dbReference>
<dbReference type="RefSeq" id="WP_100128640.1">
    <property type="nucleotide sequence ID" value="NZ_CADDYI010000006.1"/>
</dbReference>